<protein>
    <submittedName>
        <fullName evidence="2">AAA family ATPase</fullName>
    </submittedName>
</protein>
<dbReference type="InterPro" id="IPR027065">
    <property type="entry name" value="Lon_Prtase"/>
</dbReference>
<accession>A0A6L3N651</accession>
<dbReference type="InterPro" id="IPR003593">
    <property type="entry name" value="AAA+_ATPase"/>
</dbReference>
<name>A0A6L3N651_9BURK</name>
<dbReference type="GO" id="GO:0030163">
    <property type="term" value="P:protein catabolic process"/>
    <property type="evidence" value="ECO:0007669"/>
    <property type="project" value="InterPro"/>
</dbReference>
<organism evidence="2 3">
    <name type="scientific">Burkholderia stagnalis</name>
    <dbReference type="NCBI Taxonomy" id="1503054"/>
    <lineage>
        <taxon>Bacteria</taxon>
        <taxon>Pseudomonadati</taxon>
        <taxon>Pseudomonadota</taxon>
        <taxon>Betaproteobacteria</taxon>
        <taxon>Burkholderiales</taxon>
        <taxon>Burkholderiaceae</taxon>
        <taxon>Burkholderia</taxon>
        <taxon>Burkholderia cepacia complex</taxon>
    </lineage>
</organism>
<evidence type="ECO:0000313" key="2">
    <source>
        <dbReference type="EMBL" id="KAB0640687.1"/>
    </source>
</evidence>
<dbReference type="InterPro" id="IPR036770">
    <property type="entry name" value="Ankyrin_rpt-contain_sf"/>
</dbReference>
<dbReference type="GO" id="GO:0004252">
    <property type="term" value="F:serine-type endopeptidase activity"/>
    <property type="evidence" value="ECO:0007669"/>
    <property type="project" value="InterPro"/>
</dbReference>
<dbReference type="GO" id="GO:0016887">
    <property type="term" value="F:ATP hydrolysis activity"/>
    <property type="evidence" value="ECO:0007669"/>
    <property type="project" value="InterPro"/>
</dbReference>
<dbReference type="SMART" id="SM00382">
    <property type="entry name" value="AAA"/>
    <property type="match status" value="1"/>
</dbReference>
<dbReference type="Gene3D" id="3.40.50.300">
    <property type="entry name" value="P-loop containing nucleotide triphosphate hydrolases"/>
    <property type="match status" value="1"/>
</dbReference>
<dbReference type="GO" id="GO:0004176">
    <property type="term" value="F:ATP-dependent peptidase activity"/>
    <property type="evidence" value="ECO:0007669"/>
    <property type="project" value="InterPro"/>
</dbReference>
<dbReference type="Gene3D" id="1.25.40.20">
    <property type="entry name" value="Ankyrin repeat-containing domain"/>
    <property type="match status" value="1"/>
</dbReference>
<gene>
    <name evidence="2" type="ORF">F7R25_04100</name>
</gene>
<feature type="domain" description="AAA+ ATPase" evidence="1">
    <location>
        <begin position="393"/>
        <end position="539"/>
    </location>
</feature>
<dbReference type="AlphaFoldDB" id="A0A6L3N651"/>
<dbReference type="RefSeq" id="WP_150998465.1">
    <property type="nucleotide sequence ID" value="NZ_CABVPM010000001.1"/>
</dbReference>
<dbReference type="EMBL" id="VZOK01000004">
    <property type="protein sequence ID" value="KAB0640687.1"/>
    <property type="molecule type" value="Genomic_DNA"/>
</dbReference>
<dbReference type="SUPFAM" id="SSF48403">
    <property type="entry name" value="Ankyrin repeat"/>
    <property type="match status" value="1"/>
</dbReference>
<dbReference type="Pfam" id="PF00004">
    <property type="entry name" value="AAA"/>
    <property type="match status" value="1"/>
</dbReference>
<evidence type="ECO:0000259" key="1">
    <source>
        <dbReference type="SMART" id="SM00382"/>
    </source>
</evidence>
<proteinExistence type="predicted"/>
<dbReference type="PANTHER" id="PTHR10046">
    <property type="entry name" value="ATP DEPENDENT LON PROTEASE FAMILY MEMBER"/>
    <property type="match status" value="1"/>
</dbReference>
<comment type="caution">
    <text evidence="2">The sequence shown here is derived from an EMBL/GenBank/DDBJ whole genome shotgun (WGS) entry which is preliminary data.</text>
</comment>
<dbReference type="SUPFAM" id="SSF52540">
    <property type="entry name" value="P-loop containing nucleoside triphosphate hydrolases"/>
    <property type="match status" value="1"/>
</dbReference>
<dbReference type="Proteomes" id="UP000473470">
    <property type="component" value="Unassembled WGS sequence"/>
</dbReference>
<sequence>MIEDTTNEIEQQLVDLSTYLRLAIRKGSASIIRSHLEPDHNKHAVLCKAAEYGHLNIVKLLVEEFDANIRAYGDYVLEISMMNDHADIYGYFNEIVGKEEQGNQVNPGDERTFDFDEEDEVQELLELLDEEEEEEEIQPEEKQQVDIDWKRALLDAIQINRHPLDDLADDSNELEKSFATLEKIVEIYPEDDGLFYVQSYMKIFEPLTPDMTTEDAEGICGFFKTRRDAPQFVRSRLKRYLQSIEHKDNYPIMEEKSKTLHSINLSRLQQFKSDHPEYYKLAEEIIYSHYERELNGETVLYLARDGKQPDNPNNDMVTWYDEASLRRHHRNLERGPHVPYIAKILRAPSQKPKITIKDEAIFDELQESFPNFKEVIRFYKAQFRLLEETNKYRVGPILLLGLPGIGKSLFVKRLAEALKTNMTYVDISSATTGRLLSGASSTWSDAKQGKIVEAMLDSSTVNPIVVLDELEKPVREDIDPKAPLYQLLEENTAKVFSDEFIDHPIDCSGVIYIACANDLEGIPGPLLTRFKIFDIPSPTREERSSICNKIYQEATGNSTLFNPHLSDDLTDRLIGKSLREAKHYINDAVANALLEYTKDELKEMKLNGDVIKVEPRHMNLPVSQENKKKFGF</sequence>
<reference evidence="2 3" key="1">
    <citation type="submission" date="2019-09" db="EMBL/GenBank/DDBJ databases">
        <title>Draft genome sequences of 48 bacterial type strains from the CCUG.</title>
        <authorList>
            <person name="Tunovic T."/>
            <person name="Pineiro-Iglesias B."/>
            <person name="Unosson C."/>
            <person name="Inganas E."/>
            <person name="Ohlen M."/>
            <person name="Cardew S."/>
            <person name="Jensie-Markopoulos S."/>
            <person name="Salva-Serra F."/>
            <person name="Jaen-Luchoro D."/>
            <person name="Karlsson R."/>
            <person name="Svensson-Stadler L."/>
            <person name="Chun J."/>
            <person name="Moore E."/>
        </authorList>
    </citation>
    <scope>NUCLEOTIDE SEQUENCE [LARGE SCALE GENOMIC DNA]</scope>
    <source>
        <strain evidence="2 3">CCUG 65686</strain>
    </source>
</reference>
<dbReference type="InterPro" id="IPR003959">
    <property type="entry name" value="ATPase_AAA_core"/>
</dbReference>
<dbReference type="GO" id="GO:0005524">
    <property type="term" value="F:ATP binding"/>
    <property type="evidence" value="ECO:0007669"/>
    <property type="project" value="InterPro"/>
</dbReference>
<dbReference type="InterPro" id="IPR027417">
    <property type="entry name" value="P-loop_NTPase"/>
</dbReference>
<evidence type="ECO:0000313" key="3">
    <source>
        <dbReference type="Proteomes" id="UP000473470"/>
    </source>
</evidence>